<dbReference type="EMBL" id="JAAUHK010000186">
    <property type="protein sequence ID" value="KAF4646010.1"/>
    <property type="molecule type" value="Genomic_DNA"/>
</dbReference>
<feature type="region of interest" description="Disordered" evidence="1">
    <location>
        <begin position="37"/>
        <end position="73"/>
    </location>
</feature>
<protein>
    <submittedName>
        <fullName evidence="2">Uncharacterized protein</fullName>
    </submittedName>
</protein>
<dbReference type="Proteomes" id="UP000557509">
    <property type="component" value="Unassembled WGS sequence"/>
</dbReference>
<evidence type="ECO:0000313" key="2">
    <source>
        <dbReference type="EMBL" id="KAF4646010.1"/>
    </source>
</evidence>
<keyword evidence="3" id="KW-1185">Reference proteome</keyword>
<name>A0A7J6KGE3_TOXGO</name>
<evidence type="ECO:0000256" key="1">
    <source>
        <dbReference type="SAM" id="MobiDB-lite"/>
    </source>
</evidence>
<evidence type="ECO:0000313" key="3">
    <source>
        <dbReference type="Proteomes" id="UP000557509"/>
    </source>
</evidence>
<dbReference type="AlphaFoldDB" id="A0A7J6KGE3"/>
<sequence>MRINSGSAVLFAVGYAGWVFLCNGEVVVPAAMAQSAAGIQGTQSPPAQEGDQETDELPKVDVEIVPGRRLTRF</sequence>
<reference evidence="2 3" key="1">
    <citation type="submission" date="2020-03" db="EMBL/GenBank/DDBJ databases">
        <title>Genome sequence of Toxoplasma gondii RH-88 strain.</title>
        <authorList>
            <person name="Lorenzi H.A."/>
            <person name="Venepally P."/>
            <person name="Rozenberg A."/>
            <person name="Sibley D."/>
        </authorList>
    </citation>
    <scope>NUCLEOTIDE SEQUENCE [LARGE SCALE GENOMIC DNA]</scope>
    <source>
        <strain evidence="2 3">RH-88</strain>
    </source>
</reference>
<dbReference type="VEuPathDB" id="ToxoDB:TGME49_207780"/>
<gene>
    <name evidence="2" type="ORF">TGRH88_022860</name>
</gene>
<comment type="caution">
    <text evidence="2">The sequence shown here is derived from an EMBL/GenBank/DDBJ whole genome shotgun (WGS) entry which is preliminary data.</text>
</comment>
<proteinExistence type="predicted"/>
<organism evidence="2 3">
    <name type="scientific">Toxoplasma gondii</name>
    <dbReference type="NCBI Taxonomy" id="5811"/>
    <lineage>
        <taxon>Eukaryota</taxon>
        <taxon>Sar</taxon>
        <taxon>Alveolata</taxon>
        <taxon>Apicomplexa</taxon>
        <taxon>Conoidasida</taxon>
        <taxon>Coccidia</taxon>
        <taxon>Eucoccidiorida</taxon>
        <taxon>Eimeriorina</taxon>
        <taxon>Sarcocystidae</taxon>
        <taxon>Toxoplasma</taxon>
    </lineage>
</organism>
<accession>A0A7J6KGE3</accession>